<accession>A0A9W6RKT3</accession>
<name>A0A9W6RKT3_9ACTN</name>
<dbReference type="Pfam" id="PF13416">
    <property type="entry name" value="SBP_bac_8"/>
    <property type="match status" value="1"/>
</dbReference>
<evidence type="ECO:0000313" key="5">
    <source>
        <dbReference type="EMBL" id="GLY77339.1"/>
    </source>
</evidence>
<dbReference type="PANTHER" id="PTHR30061">
    <property type="entry name" value="MALTOSE-BINDING PERIPLASMIC PROTEIN"/>
    <property type="match status" value="1"/>
</dbReference>
<sequence length="447" mass="47345">MRKPIMVLATMLISVSACAPGSNNPKPTQKPPSAVRTDIAKAGPVTLTVWDQEVLGGQNEQMQKLNAAFHAKYPNVTIKRVSRSFSDLEKTLRLALSGDNPPDVVEANQGYGIMAALVKAGALVPLDPYDKVYGFHTRFPAGVSQLNSVTTDGKTIGSGSLYGVSMTGEAVGIYYNTDKLAKLGIQPPTSFSQFEQDLALAKSKGETPLYFANLEKFPAIHELGVLLGQTADKGALRNLVFGQSGAWTDPPVVQAAQRLAGWAKNGYLPRTANAGKYNDSPSAFAKGDGVFLIGGPWFAADLQKKLGDKVRFMLPPPPQAGQAQPPTLGGPGLPLAITSKSKHPDVAAAYLNFMTSPQAMDVVVQTGGLPSAKPASATPSSPVGRDVFQAYRTASDKDLLVPYLDYSTTTFMDTLGGALQEIIAGRKTPQQGMAAAQKDYSAFLAKN</sequence>
<dbReference type="GO" id="GO:1901982">
    <property type="term" value="F:maltose binding"/>
    <property type="evidence" value="ECO:0007669"/>
    <property type="project" value="TreeGrafter"/>
</dbReference>
<evidence type="ECO:0000256" key="4">
    <source>
        <dbReference type="SAM" id="SignalP"/>
    </source>
</evidence>
<protein>
    <submittedName>
        <fullName evidence="5">Sugar ABC transporter substrate-binding protein</fullName>
    </submittedName>
</protein>
<dbReference type="SUPFAM" id="SSF53850">
    <property type="entry name" value="Periplasmic binding protein-like II"/>
    <property type="match status" value="1"/>
</dbReference>
<dbReference type="GO" id="GO:0055052">
    <property type="term" value="C:ATP-binding cassette (ABC) transporter complex, substrate-binding subunit-containing"/>
    <property type="evidence" value="ECO:0007669"/>
    <property type="project" value="TreeGrafter"/>
</dbReference>
<dbReference type="GO" id="GO:0015768">
    <property type="term" value="P:maltose transport"/>
    <property type="evidence" value="ECO:0007669"/>
    <property type="project" value="TreeGrafter"/>
</dbReference>
<organism evidence="5 6">
    <name type="scientific">Actinoallomurus iriomotensis</name>
    <dbReference type="NCBI Taxonomy" id="478107"/>
    <lineage>
        <taxon>Bacteria</taxon>
        <taxon>Bacillati</taxon>
        <taxon>Actinomycetota</taxon>
        <taxon>Actinomycetes</taxon>
        <taxon>Streptosporangiales</taxon>
        <taxon>Thermomonosporaceae</taxon>
        <taxon>Actinoallomurus</taxon>
    </lineage>
</organism>
<gene>
    <name evidence="5" type="ORF">Airi01_056060</name>
</gene>
<keyword evidence="2" id="KW-0813">Transport</keyword>
<comment type="caution">
    <text evidence="5">The sequence shown here is derived from an EMBL/GenBank/DDBJ whole genome shotgun (WGS) entry which is preliminary data.</text>
</comment>
<feature type="signal peptide" evidence="4">
    <location>
        <begin position="1"/>
        <end position="19"/>
    </location>
</feature>
<comment type="similarity">
    <text evidence="1">Belongs to the bacterial solute-binding protein 1 family.</text>
</comment>
<dbReference type="Gene3D" id="3.40.190.10">
    <property type="entry name" value="Periplasmic binding protein-like II"/>
    <property type="match status" value="1"/>
</dbReference>
<dbReference type="Proteomes" id="UP001165135">
    <property type="component" value="Unassembled WGS sequence"/>
</dbReference>
<evidence type="ECO:0000256" key="1">
    <source>
        <dbReference type="ARBA" id="ARBA00008520"/>
    </source>
</evidence>
<reference evidence="5" key="1">
    <citation type="submission" date="2023-03" db="EMBL/GenBank/DDBJ databases">
        <title>Actinoallomurus iriomotensis NBRC 103681.</title>
        <authorList>
            <person name="Ichikawa N."/>
            <person name="Sato H."/>
            <person name="Tonouchi N."/>
        </authorList>
    </citation>
    <scope>NUCLEOTIDE SEQUENCE</scope>
    <source>
        <strain evidence="5">NBRC 103681</strain>
    </source>
</reference>
<dbReference type="PROSITE" id="PS51257">
    <property type="entry name" value="PROKAR_LIPOPROTEIN"/>
    <property type="match status" value="1"/>
</dbReference>
<evidence type="ECO:0000256" key="3">
    <source>
        <dbReference type="ARBA" id="ARBA00022729"/>
    </source>
</evidence>
<dbReference type="AlphaFoldDB" id="A0A9W6RKT3"/>
<dbReference type="PANTHER" id="PTHR30061:SF50">
    <property type="entry name" value="MALTOSE_MALTODEXTRIN-BINDING PERIPLASMIC PROTEIN"/>
    <property type="match status" value="1"/>
</dbReference>
<dbReference type="InterPro" id="IPR006059">
    <property type="entry name" value="SBP"/>
</dbReference>
<dbReference type="EMBL" id="BSTJ01000007">
    <property type="protein sequence ID" value="GLY77339.1"/>
    <property type="molecule type" value="Genomic_DNA"/>
</dbReference>
<dbReference type="GO" id="GO:0042956">
    <property type="term" value="P:maltodextrin transmembrane transport"/>
    <property type="evidence" value="ECO:0007669"/>
    <property type="project" value="TreeGrafter"/>
</dbReference>
<dbReference type="RefSeq" id="WP_285626669.1">
    <property type="nucleotide sequence ID" value="NZ_BSTJ01000007.1"/>
</dbReference>
<proteinExistence type="inferred from homology"/>
<keyword evidence="3 4" id="KW-0732">Signal</keyword>
<feature type="chain" id="PRO_5040895459" evidence="4">
    <location>
        <begin position="20"/>
        <end position="447"/>
    </location>
</feature>
<evidence type="ECO:0000313" key="6">
    <source>
        <dbReference type="Proteomes" id="UP001165135"/>
    </source>
</evidence>
<evidence type="ECO:0000256" key="2">
    <source>
        <dbReference type="ARBA" id="ARBA00022448"/>
    </source>
</evidence>